<dbReference type="SUPFAM" id="SSF51430">
    <property type="entry name" value="NAD(P)-linked oxidoreductase"/>
    <property type="match status" value="1"/>
</dbReference>
<evidence type="ECO:0000259" key="2">
    <source>
        <dbReference type="Pfam" id="PF00248"/>
    </source>
</evidence>
<accession>A0A1M5L273</accession>
<dbReference type="PANTHER" id="PTHR43625">
    <property type="entry name" value="AFLATOXIN B1 ALDEHYDE REDUCTASE"/>
    <property type="match status" value="1"/>
</dbReference>
<organism evidence="3 4">
    <name type="scientific">Jatrophihabitans endophyticus</name>
    <dbReference type="NCBI Taxonomy" id="1206085"/>
    <lineage>
        <taxon>Bacteria</taxon>
        <taxon>Bacillati</taxon>
        <taxon>Actinomycetota</taxon>
        <taxon>Actinomycetes</taxon>
        <taxon>Jatrophihabitantales</taxon>
        <taxon>Jatrophihabitantaceae</taxon>
        <taxon>Jatrophihabitans</taxon>
    </lineage>
</organism>
<evidence type="ECO:0000256" key="1">
    <source>
        <dbReference type="ARBA" id="ARBA00023002"/>
    </source>
</evidence>
<dbReference type="RefSeq" id="WP_073390310.1">
    <property type="nucleotide sequence ID" value="NZ_FQVU01000003.1"/>
</dbReference>
<dbReference type="GO" id="GO:0005737">
    <property type="term" value="C:cytoplasm"/>
    <property type="evidence" value="ECO:0007669"/>
    <property type="project" value="TreeGrafter"/>
</dbReference>
<dbReference type="Pfam" id="PF00248">
    <property type="entry name" value="Aldo_ket_red"/>
    <property type="match status" value="1"/>
</dbReference>
<dbReference type="AlphaFoldDB" id="A0A1M5L273"/>
<dbReference type="Gene3D" id="3.20.20.100">
    <property type="entry name" value="NADP-dependent oxidoreductase domain"/>
    <property type="match status" value="1"/>
</dbReference>
<gene>
    <name evidence="3" type="ORF">SAMN05443575_2314</name>
</gene>
<dbReference type="GO" id="GO:0016491">
    <property type="term" value="F:oxidoreductase activity"/>
    <property type="evidence" value="ECO:0007669"/>
    <property type="project" value="UniProtKB-KW"/>
</dbReference>
<dbReference type="CDD" id="cd19088">
    <property type="entry name" value="AKR_AKR13B1"/>
    <property type="match status" value="1"/>
</dbReference>
<name>A0A1M5L273_9ACTN</name>
<protein>
    <submittedName>
        <fullName evidence="3">Predicted oxidoreductase</fullName>
    </submittedName>
</protein>
<dbReference type="EMBL" id="FQVU01000003">
    <property type="protein sequence ID" value="SHG58523.1"/>
    <property type="molecule type" value="Genomic_DNA"/>
</dbReference>
<dbReference type="InterPro" id="IPR020471">
    <property type="entry name" value="AKR"/>
</dbReference>
<evidence type="ECO:0000313" key="3">
    <source>
        <dbReference type="EMBL" id="SHG58523.1"/>
    </source>
</evidence>
<dbReference type="InterPro" id="IPR036812">
    <property type="entry name" value="NAD(P)_OxRdtase_dom_sf"/>
</dbReference>
<dbReference type="STRING" id="1206085.SAMN05443575_2314"/>
<sequence length="286" mass="30168">MDTGRLGRHTVNRVGFGAMQLEHADHATAVAVLRRAVGLGVDHVDTADFYGEDGLVNGLLRQALHPYDGIAVATKVGAVRAGGSLVAAQRPAQLRDQVEANLRRLDTDRLAVVNLRRVDGGAGIRATGDQVVPIQDQLAELVAMRDEGKLDGIGLSNVSREQLRVAEAAGIVCVQNHYSLLERADDDLLADAAARDVAWVPFFPLGSGFAGRPKVTDLPEVRATAQRFGATPAQVGLAWLLARDPHVLLIPGTGSVDHLGENVAAAGLELDDAAIAALSRSARTVE</sequence>
<keyword evidence="4" id="KW-1185">Reference proteome</keyword>
<evidence type="ECO:0000313" key="4">
    <source>
        <dbReference type="Proteomes" id="UP000186132"/>
    </source>
</evidence>
<dbReference type="InterPro" id="IPR023210">
    <property type="entry name" value="NADP_OxRdtase_dom"/>
</dbReference>
<dbReference type="PANTHER" id="PTHR43625:SF40">
    <property type="entry name" value="ALDO-KETO REDUCTASE YAKC [NADP(+)]"/>
    <property type="match status" value="1"/>
</dbReference>
<dbReference type="PRINTS" id="PR00069">
    <property type="entry name" value="ALDKETRDTASE"/>
</dbReference>
<proteinExistence type="predicted"/>
<reference evidence="3 4" key="1">
    <citation type="submission" date="2016-11" db="EMBL/GenBank/DDBJ databases">
        <authorList>
            <person name="Jaros S."/>
            <person name="Januszkiewicz K."/>
            <person name="Wedrychowicz H."/>
        </authorList>
    </citation>
    <scope>NUCLEOTIDE SEQUENCE [LARGE SCALE GENOMIC DNA]</scope>
    <source>
        <strain evidence="3 4">DSM 45627</strain>
    </source>
</reference>
<dbReference type="Proteomes" id="UP000186132">
    <property type="component" value="Unassembled WGS sequence"/>
</dbReference>
<feature type="domain" description="NADP-dependent oxidoreductase" evidence="2">
    <location>
        <begin position="14"/>
        <end position="279"/>
    </location>
</feature>
<keyword evidence="1" id="KW-0560">Oxidoreductase</keyword>
<dbReference type="InterPro" id="IPR050791">
    <property type="entry name" value="Aldo-Keto_reductase"/>
</dbReference>